<feature type="domain" description="Tll0287-like" evidence="1">
    <location>
        <begin position="28"/>
        <end position="183"/>
    </location>
</feature>
<reference evidence="2 3" key="1">
    <citation type="journal article" date="2009" name="PLoS Genet.">
        <title>Adaptations to submarine hydrothermal environments exemplified by the genome of Nautilia profundicola.</title>
        <authorList>
            <person name="Campbell B.J."/>
            <person name="Smith J.L."/>
            <person name="Hanson T.E."/>
            <person name="Klotz M.G."/>
            <person name="Stein L.Y."/>
            <person name="Lee C.K."/>
            <person name="Wu D."/>
            <person name="Robinson J.M."/>
            <person name="Khouri H.M."/>
            <person name="Eisen J.A."/>
            <person name="Cary S.C."/>
        </authorList>
    </citation>
    <scope>NUCLEOTIDE SEQUENCE [LARGE SCALE GENOMIC DNA]</scope>
    <source>
        <strain evidence="3">ATCC BAA-1463 / DSM 18972 / AmH</strain>
    </source>
</reference>
<dbReference type="KEGG" id="nam:NAMH_0072"/>
<dbReference type="Proteomes" id="UP000000448">
    <property type="component" value="Chromosome"/>
</dbReference>
<dbReference type="STRING" id="598659.NAMH_0072"/>
<evidence type="ECO:0000313" key="3">
    <source>
        <dbReference type="Proteomes" id="UP000000448"/>
    </source>
</evidence>
<protein>
    <recommendedName>
        <fullName evidence="1">Tll0287-like domain-containing protein</fullName>
    </recommendedName>
</protein>
<dbReference type="eggNOG" id="COG1472">
    <property type="taxonomic scope" value="Bacteria"/>
</dbReference>
<keyword evidence="3" id="KW-1185">Reference proteome</keyword>
<dbReference type="RefSeq" id="WP_015902248.1">
    <property type="nucleotide sequence ID" value="NC_012115.1"/>
</dbReference>
<sequence length="199" mass="23429">MRKAFLIFTACGLLFAQMNEKEQNIIREIALQSHKEYAHVLRNALKTKLQKEGEAKAIEYCYNNANALTMDTSAKLSRKLKVRIKLKRVSFKNRNPYNYPNLNEYKILKRMEKEKTDENYLIMAEYPRKIQTFQALYVKKVCLKCHGSNLKDTVRKTLKKYYSHDKAINYKEGDFRGAIVVTIDKKSLKKHLNKLSQNQ</sequence>
<dbReference type="AlphaFoldDB" id="B9L7A6"/>
<dbReference type="EMBL" id="CP001279">
    <property type="protein sequence ID" value="ACM93196.1"/>
    <property type="molecule type" value="Genomic_DNA"/>
</dbReference>
<dbReference type="OrthoDB" id="9797588at2"/>
<dbReference type="Pfam" id="PF11845">
    <property type="entry name" value="Tll0287-like"/>
    <property type="match status" value="1"/>
</dbReference>
<dbReference type="HOGENOM" id="CLU_109783_0_1_7"/>
<evidence type="ECO:0000259" key="1">
    <source>
        <dbReference type="Pfam" id="PF11845"/>
    </source>
</evidence>
<accession>B9L7A6</accession>
<gene>
    <name evidence="2" type="ordered locus">NAMH_0072</name>
</gene>
<organism evidence="2 3">
    <name type="scientific">Nautilia profundicola (strain ATCC BAA-1463 / DSM 18972 / AmH)</name>
    <dbReference type="NCBI Taxonomy" id="598659"/>
    <lineage>
        <taxon>Bacteria</taxon>
        <taxon>Pseudomonadati</taxon>
        <taxon>Campylobacterota</taxon>
        <taxon>Epsilonproteobacteria</taxon>
        <taxon>Nautiliales</taxon>
        <taxon>Nautiliaceae</taxon>
        <taxon>Nautilia</taxon>
    </lineage>
</organism>
<proteinExistence type="predicted"/>
<evidence type="ECO:0000313" key="2">
    <source>
        <dbReference type="EMBL" id="ACM93196.1"/>
    </source>
</evidence>
<name>B9L7A6_NAUPA</name>
<dbReference type="InterPro" id="IPR021796">
    <property type="entry name" value="Tll0287-like_dom"/>
</dbReference>